<keyword evidence="2 8" id="KW-0813">Transport</keyword>
<evidence type="ECO:0000256" key="2">
    <source>
        <dbReference type="ARBA" id="ARBA00022448"/>
    </source>
</evidence>
<keyword evidence="5 9" id="KW-0812">Transmembrane</keyword>
<dbReference type="GO" id="GO:1902815">
    <property type="term" value="P:N,N'-diacetylchitobiose import"/>
    <property type="evidence" value="ECO:0007669"/>
    <property type="project" value="TreeGrafter"/>
</dbReference>
<feature type="transmembrane region" description="Helical" evidence="9">
    <location>
        <begin position="333"/>
        <end position="357"/>
    </location>
</feature>
<evidence type="ECO:0000256" key="9">
    <source>
        <dbReference type="SAM" id="Phobius"/>
    </source>
</evidence>
<sequence>MKKFTTWLEDRFVPVMNKANGNIWVLTIKDSINLLLPVIMLGSFFCLLSILEEYITLPFSFWTGYDWTIGKLSLFISFLIPFNFCEKKKYRNHRFAAAISGLIIFMIVATPQIETSKDIGFSSSALGAGGMFVAIITGVLVSLVFEILHSFSFFKKDSVLPGFVKNMFDMMIPMGLIVLVGWLGVQVGNIDVYAIIQEAFKPLTSFIQTLPGWILFDFALVFLYSLGISNWVLSPITEPVTLAAIAANVLMASEGVANASDLNMFTQELRFSTYMMIGGTGCTLPLVFMLLRAKSQKLKTMGRVGLVPSLFNINEPIVYGCIAWNPLLMIPMWLTAIILPCVIWVFTKIIAFAPIPAMVFNLWYCPYPVSTWLITRSINAILLMLICFVIAAMIYYPFFKVYDKQEYEQEQKALQK</sequence>
<evidence type="ECO:0000313" key="11">
    <source>
        <dbReference type="EMBL" id="QJA01556.1"/>
    </source>
</evidence>
<dbReference type="InterPro" id="IPR004501">
    <property type="entry name" value="PTS_EIIC_3"/>
</dbReference>
<dbReference type="Pfam" id="PF02378">
    <property type="entry name" value="PTS_EIIC"/>
    <property type="match status" value="1"/>
</dbReference>
<dbReference type="PROSITE" id="PS51105">
    <property type="entry name" value="PTS_EIIC_TYPE_3"/>
    <property type="match status" value="1"/>
</dbReference>
<dbReference type="PIRSF" id="PIRSF006351">
    <property type="entry name" value="PTS_EIIC-Cellobiose"/>
    <property type="match status" value="1"/>
</dbReference>
<gene>
    <name evidence="11" type="ORF">G4D54_03505</name>
</gene>
<protein>
    <recommendedName>
        <fullName evidence="8">Permease IIC component</fullName>
    </recommendedName>
</protein>
<evidence type="ECO:0000256" key="5">
    <source>
        <dbReference type="ARBA" id="ARBA00022692"/>
    </source>
</evidence>
<comment type="function">
    <text evidence="8">The phosphoenolpyruvate-dependent sugar phosphotransferase system (PTS), a major carbohydrate active -transport system, catalyzes the phosphorylation of incoming sugar substrates concomitant with their translocation across the cell membrane.</text>
</comment>
<reference evidence="11 12" key="1">
    <citation type="submission" date="2020-02" db="EMBL/GenBank/DDBJ databases">
        <authorList>
            <person name="Kociolek L.K."/>
            <person name="Ozer E.A."/>
        </authorList>
    </citation>
    <scope>NUCLEOTIDE SEQUENCE [LARGE SCALE GENOMIC DNA]</scope>
    <source>
        <strain evidence="11 12">ATCC 14501</strain>
    </source>
</reference>
<evidence type="ECO:0000256" key="3">
    <source>
        <dbReference type="ARBA" id="ARBA00022475"/>
    </source>
</evidence>
<feature type="transmembrane region" description="Helical" evidence="9">
    <location>
        <begin position="231"/>
        <end position="251"/>
    </location>
</feature>
<dbReference type="GO" id="GO:0008982">
    <property type="term" value="F:protein-N(PI)-phosphohistidine-sugar phosphotransferase activity"/>
    <property type="evidence" value="ECO:0007669"/>
    <property type="project" value="UniProtKB-UniRule"/>
</dbReference>
<dbReference type="InterPro" id="IPR004796">
    <property type="entry name" value="PTS_IIC_cello"/>
</dbReference>
<feature type="transmembrane region" description="Helical" evidence="9">
    <location>
        <begin position="205"/>
        <end position="224"/>
    </location>
</feature>
<dbReference type="AlphaFoldDB" id="A0AAP9MER6"/>
<feature type="transmembrane region" description="Helical" evidence="9">
    <location>
        <begin position="166"/>
        <end position="185"/>
    </location>
</feature>
<accession>A0AAP9MER6</accession>
<dbReference type="GeneID" id="61924572"/>
<evidence type="ECO:0000256" key="6">
    <source>
        <dbReference type="ARBA" id="ARBA00022989"/>
    </source>
</evidence>
<keyword evidence="3 8" id="KW-1003">Cell membrane</keyword>
<dbReference type="InterPro" id="IPR051088">
    <property type="entry name" value="PTS_Sugar-EIIC/EIIB"/>
</dbReference>
<evidence type="ECO:0000256" key="8">
    <source>
        <dbReference type="PIRNR" id="PIRNR006351"/>
    </source>
</evidence>
<dbReference type="InterPro" id="IPR003352">
    <property type="entry name" value="PTS_EIIC"/>
</dbReference>
<evidence type="ECO:0000313" key="12">
    <source>
        <dbReference type="Proteomes" id="UP000503330"/>
    </source>
</evidence>
<dbReference type="PANTHER" id="PTHR33989">
    <property type="match status" value="1"/>
</dbReference>
<organism evidence="11 12">
    <name type="scientific">Clostridium innocuum</name>
    <dbReference type="NCBI Taxonomy" id="1522"/>
    <lineage>
        <taxon>Bacteria</taxon>
        <taxon>Bacillati</taxon>
        <taxon>Bacillota</taxon>
        <taxon>Clostridia</taxon>
        <taxon>Eubacteriales</taxon>
        <taxon>Clostridiaceae</taxon>
        <taxon>Clostridium</taxon>
    </lineage>
</organism>
<dbReference type="RefSeq" id="WP_002607366.1">
    <property type="nucleotide sequence ID" value="NZ_BAAACC010000020.1"/>
</dbReference>
<keyword evidence="4 8" id="KW-0762">Sugar transport</keyword>
<feature type="transmembrane region" description="Helical" evidence="9">
    <location>
        <begin position="377"/>
        <end position="398"/>
    </location>
</feature>
<feature type="transmembrane region" description="Helical" evidence="9">
    <location>
        <begin position="271"/>
        <end position="291"/>
    </location>
</feature>
<proteinExistence type="predicted"/>
<evidence type="ECO:0000256" key="7">
    <source>
        <dbReference type="ARBA" id="ARBA00023136"/>
    </source>
</evidence>
<feature type="transmembrane region" description="Helical" evidence="9">
    <location>
        <begin position="34"/>
        <end position="55"/>
    </location>
</feature>
<dbReference type="Proteomes" id="UP000503330">
    <property type="component" value="Chromosome"/>
</dbReference>
<feature type="transmembrane region" description="Helical" evidence="9">
    <location>
        <begin position="67"/>
        <end position="84"/>
    </location>
</feature>
<comment type="subcellular location">
    <subcellularLocation>
        <location evidence="1">Cell membrane</location>
        <topology evidence="1">Multi-pass membrane protein</topology>
    </subcellularLocation>
</comment>
<dbReference type="GO" id="GO:0009401">
    <property type="term" value="P:phosphoenolpyruvate-dependent sugar phosphotransferase system"/>
    <property type="evidence" value="ECO:0007669"/>
    <property type="project" value="InterPro"/>
</dbReference>
<feature type="transmembrane region" description="Helical" evidence="9">
    <location>
        <begin position="125"/>
        <end position="145"/>
    </location>
</feature>
<dbReference type="PANTHER" id="PTHR33989:SF4">
    <property type="entry name" value="PTS SYSTEM N,N'-DIACETYLCHITOBIOSE-SPECIFIC EIIC COMPONENT"/>
    <property type="match status" value="1"/>
</dbReference>
<evidence type="ECO:0000259" key="10">
    <source>
        <dbReference type="PROSITE" id="PS51105"/>
    </source>
</evidence>
<evidence type="ECO:0000256" key="4">
    <source>
        <dbReference type="ARBA" id="ARBA00022597"/>
    </source>
</evidence>
<dbReference type="EMBL" id="CP048838">
    <property type="protein sequence ID" value="QJA01556.1"/>
    <property type="molecule type" value="Genomic_DNA"/>
</dbReference>
<dbReference type="GO" id="GO:0005886">
    <property type="term" value="C:plasma membrane"/>
    <property type="evidence" value="ECO:0007669"/>
    <property type="project" value="UniProtKB-SubCell"/>
</dbReference>
<keyword evidence="6 9" id="KW-1133">Transmembrane helix</keyword>
<evidence type="ECO:0000256" key="1">
    <source>
        <dbReference type="ARBA" id="ARBA00004651"/>
    </source>
</evidence>
<feature type="transmembrane region" description="Helical" evidence="9">
    <location>
        <begin position="96"/>
        <end position="113"/>
    </location>
</feature>
<keyword evidence="7 8" id="KW-0472">Membrane</keyword>
<name>A0AAP9MER6_CLOIN</name>
<feature type="domain" description="PTS EIIC type-3" evidence="10">
    <location>
        <begin position="8"/>
        <end position="398"/>
    </location>
</feature>